<organism evidence="1 2">
    <name type="scientific">Oceaniferula marina</name>
    <dbReference type="NCBI Taxonomy" id="2748318"/>
    <lineage>
        <taxon>Bacteria</taxon>
        <taxon>Pseudomonadati</taxon>
        <taxon>Verrucomicrobiota</taxon>
        <taxon>Verrucomicrobiia</taxon>
        <taxon>Verrucomicrobiales</taxon>
        <taxon>Verrucomicrobiaceae</taxon>
        <taxon>Oceaniferula</taxon>
    </lineage>
</organism>
<protein>
    <submittedName>
        <fullName evidence="1">Uncharacterized protein</fullName>
    </submittedName>
</protein>
<keyword evidence="2" id="KW-1185">Reference proteome</keyword>
<name>A0A851GMF5_9BACT</name>
<evidence type="ECO:0000313" key="2">
    <source>
        <dbReference type="Proteomes" id="UP000557872"/>
    </source>
</evidence>
<sequence>MKAGLLFLAFCFPILDLIAQEVDGDFWLLRTNHKMSDALFKVVDEKKIASDAFDDRVSQLVKQRKLTELARFKCKLGFKTKNMEKPAGGIRIREINETIPMGIFLEAEATAMENGHAVHLRYSLDFREELNKRRYYSKNIMSATTITDRGWSVLHHWKNSSESTILLVRMQSSIKPTALETPEHDRAVHTDVELREVSPFDLAKFSKSTPATRAKALTWLRGRSRLLSGTTVTTHSGEKSVHQDQLQCLHNKNGWDTAYLGFLIECEPLIWPNKDKVDFKINAEWQDPKVFKEAPDYKFTLAETIPANQSLLLEPSTSPKKSKSALFLILTPRVQEGSTKIPSPPDVSTLPSGKSSVTYAISPSFMRILGKKSPTKSYLSCQELLTLHGMSFPEETFANYIAADGTVILHHNQDGHRTFRKILKDNKLLP</sequence>
<proteinExistence type="predicted"/>
<dbReference type="EMBL" id="JACBAZ010000004">
    <property type="protein sequence ID" value="NWK56325.1"/>
    <property type="molecule type" value="Genomic_DNA"/>
</dbReference>
<evidence type="ECO:0000313" key="1">
    <source>
        <dbReference type="EMBL" id="NWK56325.1"/>
    </source>
</evidence>
<dbReference type="AlphaFoldDB" id="A0A851GMF5"/>
<accession>A0A851GMF5</accession>
<gene>
    <name evidence="1" type="ORF">HW115_11940</name>
</gene>
<reference evidence="1 2" key="1">
    <citation type="submission" date="2020-07" db="EMBL/GenBank/DDBJ databases">
        <title>Roseicoccus Jingziensis gen. nov., sp. nov., isolated from coastal seawater.</title>
        <authorList>
            <person name="Feng X."/>
        </authorList>
    </citation>
    <scope>NUCLEOTIDE SEQUENCE [LARGE SCALE GENOMIC DNA]</scope>
    <source>
        <strain evidence="1 2">N1E253</strain>
    </source>
</reference>
<comment type="caution">
    <text evidence="1">The sequence shown here is derived from an EMBL/GenBank/DDBJ whole genome shotgun (WGS) entry which is preliminary data.</text>
</comment>
<dbReference type="Proteomes" id="UP000557872">
    <property type="component" value="Unassembled WGS sequence"/>
</dbReference>